<organism evidence="2 3">
    <name type="scientific">Corynebacterium mendelii</name>
    <dbReference type="NCBI Taxonomy" id="2765362"/>
    <lineage>
        <taxon>Bacteria</taxon>
        <taxon>Bacillati</taxon>
        <taxon>Actinomycetota</taxon>
        <taxon>Actinomycetes</taxon>
        <taxon>Mycobacteriales</taxon>
        <taxon>Corynebacteriaceae</taxon>
        <taxon>Corynebacterium</taxon>
    </lineage>
</organism>
<protein>
    <submittedName>
        <fullName evidence="2">Nicotinamide-nucleotide amidohydrolase family protein</fullName>
    </submittedName>
</protein>
<dbReference type="Proteomes" id="UP000664332">
    <property type="component" value="Unassembled WGS sequence"/>
</dbReference>
<dbReference type="Gene3D" id="3.90.950.20">
    <property type="entry name" value="CinA-like"/>
    <property type="match status" value="1"/>
</dbReference>
<accession>A0A939DXZ6</accession>
<dbReference type="AlphaFoldDB" id="A0A939DXZ6"/>
<gene>
    <name evidence="2" type="ORF">JZY06_01435</name>
</gene>
<evidence type="ECO:0000313" key="2">
    <source>
        <dbReference type="EMBL" id="MBN9643299.1"/>
    </source>
</evidence>
<comment type="caution">
    <text evidence="2">The sequence shown here is derived from an EMBL/GenBank/DDBJ whole genome shotgun (WGS) entry which is preliminary data.</text>
</comment>
<dbReference type="EMBL" id="JAFLEQ010000003">
    <property type="protein sequence ID" value="MBN9643299.1"/>
    <property type="molecule type" value="Genomic_DNA"/>
</dbReference>
<proteinExistence type="predicted"/>
<evidence type="ECO:0000259" key="1">
    <source>
        <dbReference type="Pfam" id="PF02464"/>
    </source>
</evidence>
<keyword evidence="3" id="KW-1185">Reference proteome</keyword>
<feature type="domain" description="CinA C-terminal" evidence="1">
    <location>
        <begin position="29"/>
        <end position="153"/>
    </location>
</feature>
<name>A0A939DXZ6_9CORY</name>
<sequence length="204" mass="21076">MTDAAVNGVPPVKDGVFPPVTDREIACAAEKLVKNLAAAGQTVATCESLTAGLVAASIAQVPGASQVLRGGLVTYQTDTKHILAGVNEAILDDPGPVSSCCAKAMAIGARQTTGADWAVSLTGVAGPEPVGIHPVGEVWIGMAFPTGRRFAARARPEGRHRWGMVLGADKPVPLVDGDRNHIRRVVTCYALSLLAEQVAQTLHG</sequence>
<dbReference type="SUPFAM" id="SSF142433">
    <property type="entry name" value="CinA-like"/>
    <property type="match status" value="1"/>
</dbReference>
<dbReference type="NCBIfam" id="TIGR00199">
    <property type="entry name" value="PncC_domain"/>
    <property type="match status" value="1"/>
</dbReference>
<evidence type="ECO:0000313" key="3">
    <source>
        <dbReference type="Proteomes" id="UP000664332"/>
    </source>
</evidence>
<dbReference type="Pfam" id="PF02464">
    <property type="entry name" value="CinA"/>
    <property type="match status" value="1"/>
</dbReference>
<dbReference type="RefSeq" id="WP_207117841.1">
    <property type="nucleotide sequence ID" value="NZ_JAFLEQ010000003.1"/>
</dbReference>
<dbReference type="InterPro" id="IPR008136">
    <property type="entry name" value="CinA_C"/>
</dbReference>
<dbReference type="InterPro" id="IPR036653">
    <property type="entry name" value="CinA-like_C"/>
</dbReference>
<reference evidence="2" key="1">
    <citation type="submission" date="2021-03" db="EMBL/GenBank/DDBJ databases">
        <authorList>
            <person name="Sun Q."/>
        </authorList>
    </citation>
    <scope>NUCLEOTIDE SEQUENCE</scope>
    <source>
        <strain evidence="2">CCM 8862</strain>
    </source>
</reference>